<dbReference type="EMBL" id="ML179715">
    <property type="protein sequence ID" value="THU82681.1"/>
    <property type="molecule type" value="Genomic_DNA"/>
</dbReference>
<evidence type="ECO:0000313" key="1">
    <source>
        <dbReference type="EMBL" id="THU82681.1"/>
    </source>
</evidence>
<sequence>MSCLKPIQMKLEHDATPRNVFRVTRVHIIRALGLRGRLKGGIVFTHDFLPRSVTDVVLFVKAFYYQSGIGNSGFFHPSSSPVSSRLFLSPIIGLVLATLAVAHFSSSLPTRAQSVSLFRPIENCEIDVRSRLAKGSALSLDKIELPAEGEGRTSCQCRDGRRALSDVTPPTILSRDSPLRENLEDLAPLSTPVTGLRLAGQLVDHEGKKLDESKHLVAGFVLP</sequence>
<dbReference type="AlphaFoldDB" id="A0A4S8L2Z1"/>
<protein>
    <submittedName>
        <fullName evidence="1">Uncharacterized protein</fullName>
    </submittedName>
</protein>
<evidence type="ECO:0000313" key="2">
    <source>
        <dbReference type="Proteomes" id="UP000297245"/>
    </source>
</evidence>
<gene>
    <name evidence="1" type="ORF">K435DRAFT_872067</name>
</gene>
<name>A0A4S8L2Z1_DENBC</name>
<organism evidence="1 2">
    <name type="scientific">Dendrothele bispora (strain CBS 962.96)</name>
    <dbReference type="NCBI Taxonomy" id="1314807"/>
    <lineage>
        <taxon>Eukaryota</taxon>
        <taxon>Fungi</taxon>
        <taxon>Dikarya</taxon>
        <taxon>Basidiomycota</taxon>
        <taxon>Agaricomycotina</taxon>
        <taxon>Agaricomycetes</taxon>
        <taxon>Agaricomycetidae</taxon>
        <taxon>Agaricales</taxon>
        <taxon>Agaricales incertae sedis</taxon>
        <taxon>Dendrothele</taxon>
    </lineage>
</organism>
<accession>A0A4S8L2Z1</accession>
<proteinExistence type="predicted"/>
<dbReference type="Proteomes" id="UP000297245">
    <property type="component" value="Unassembled WGS sequence"/>
</dbReference>
<keyword evidence="2" id="KW-1185">Reference proteome</keyword>
<reference evidence="1 2" key="1">
    <citation type="journal article" date="2019" name="Nat. Ecol. Evol.">
        <title>Megaphylogeny resolves global patterns of mushroom evolution.</title>
        <authorList>
            <person name="Varga T."/>
            <person name="Krizsan K."/>
            <person name="Foldi C."/>
            <person name="Dima B."/>
            <person name="Sanchez-Garcia M."/>
            <person name="Sanchez-Ramirez S."/>
            <person name="Szollosi G.J."/>
            <person name="Szarkandi J.G."/>
            <person name="Papp V."/>
            <person name="Albert L."/>
            <person name="Andreopoulos W."/>
            <person name="Angelini C."/>
            <person name="Antonin V."/>
            <person name="Barry K.W."/>
            <person name="Bougher N.L."/>
            <person name="Buchanan P."/>
            <person name="Buyck B."/>
            <person name="Bense V."/>
            <person name="Catcheside P."/>
            <person name="Chovatia M."/>
            <person name="Cooper J."/>
            <person name="Damon W."/>
            <person name="Desjardin D."/>
            <person name="Finy P."/>
            <person name="Geml J."/>
            <person name="Haridas S."/>
            <person name="Hughes K."/>
            <person name="Justo A."/>
            <person name="Karasinski D."/>
            <person name="Kautmanova I."/>
            <person name="Kiss B."/>
            <person name="Kocsube S."/>
            <person name="Kotiranta H."/>
            <person name="LaButti K.M."/>
            <person name="Lechner B.E."/>
            <person name="Liimatainen K."/>
            <person name="Lipzen A."/>
            <person name="Lukacs Z."/>
            <person name="Mihaltcheva S."/>
            <person name="Morgado L.N."/>
            <person name="Niskanen T."/>
            <person name="Noordeloos M.E."/>
            <person name="Ohm R.A."/>
            <person name="Ortiz-Santana B."/>
            <person name="Ovrebo C."/>
            <person name="Racz N."/>
            <person name="Riley R."/>
            <person name="Savchenko A."/>
            <person name="Shiryaev A."/>
            <person name="Soop K."/>
            <person name="Spirin V."/>
            <person name="Szebenyi C."/>
            <person name="Tomsovsky M."/>
            <person name="Tulloss R.E."/>
            <person name="Uehling J."/>
            <person name="Grigoriev I.V."/>
            <person name="Vagvolgyi C."/>
            <person name="Papp T."/>
            <person name="Martin F.M."/>
            <person name="Miettinen O."/>
            <person name="Hibbett D.S."/>
            <person name="Nagy L.G."/>
        </authorList>
    </citation>
    <scope>NUCLEOTIDE SEQUENCE [LARGE SCALE GENOMIC DNA]</scope>
    <source>
        <strain evidence="1 2">CBS 962.96</strain>
    </source>
</reference>